<keyword evidence="3" id="KW-1185">Reference proteome</keyword>
<reference evidence="2" key="1">
    <citation type="submission" date="2022-12" db="EMBL/GenBank/DDBJ databases">
        <title>Reference genome sequencing for broad-spectrum identification of bacterial and archaeal isolates by mass spectrometry.</title>
        <authorList>
            <person name="Sekiguchi Y."/>
            <person name="Tourlousse D.M."/>
        </authorList>
    </citation>
    <scope>NUCLEOTIDE SEQUENCE</scope>
    <source>
        <strain evidence="2">H2</strain>
    </source>
</reference>
<protein>
    <submittedName>
        <fullName evidence="2">Uncharacterized protein</fullName>
    </submittedName>
</protein>
<dbReference type="AlphaFoldDB" id="A0A9W6FXU9"/>
<evidence type="ECO:0000313" key="2">
    <source>
        <dbReference type="EMBL" id="GLI36891.1"/>
    </source>
</evidence>
<dbReference type="EMBL" id="BSDS01000001">
    <property type="protein sequence ID" value="GLI36891.1"/>
    <property type="molecule type" value="Genomic_DNA"/>
</dbReference>
<dbReference type="Proteomes" id="UP001144352">
    <property type="component" value="Unassembled WGS sequence"/>
</dbReference>
<sequence length="798" mass="90034">MKIFDRKQESAGLRNRNPAPAPTSLPLASSRQVRLILRGDQLRQGTVLRKKGAAKTAVFYQLVLDEIAGEEKSVSESGGINLFPERLRFFNKLKELCEAVEAGDTKEVARQVPEFVKEDPPVNAPYVIFDTVFRELVARMAVQGRHGEALKLQDWFLARKRKEQIYASPWRKYAEEAYLAETVVERATAMLESAGADGALGALDGFIEALRWLRDRHATLDLDAVKEDARSNAEIAAIGQSLMPSIRHTLSGYYGQLVELMRAAATGTQKAFQAVLDLAVADLEKGKGGRRLGEAKERLARLQGVVVPEGKTEEGKRIPGLTVEVTKSVFSEKKGRHLDIFLEGKAAEKRSIGIEYYEREMGGTFAEEKELPLGRILQVRRKQIEVLELLYGEARDKTGAVTAEAKENRELIDQSLKGRMRLHNNDDWRTFLLAKFRALEPQVGREKAFAKVIDLLAFYLLAFTTHTPYNIEDFGVNYLNRTFPRALTGQLIHDCGVYAIRIAYILSLVRTELDLEFRFVRLPLHVGLVITGTGLPAYVVHNDQFIPVSQAEMADLRKQWRETDEMGDPRKPAPLDERQFLGEVSASQFVPNVDIPFRIIDLPPPKGKPAEIKDQLWKLYTRRIATAELFSAAIGKPGSPHYQFDLKYLELLKMHKEWFNETYVPFWNVEGRGIWLKHRDAIRKAHARLQAAAGGTGQAEAENEYQKTIAPYRQALDAAFQKVENGRGKLIVLQVEISGYLAEHPDVLAKGARVSPYQRLDLGGWVTAWFWRYLSELMKGAAVEPPFAPEDSFLWPID</sequence>
<organism evidence="2 3">
    <name type="scientific">Geobacter hydrogenophilus</name>
    <dbReference type="NCBI Taxonomy" id="40983"/>
    <lineage>
        <taxon>Bacteria</taxon>
        <taxon>Pseudomonadati</taxon>
        <taxon>Thermodesulfobacteriota</taxon>
        <taxon>Desulfuromonadia</taxon>
        <taxon>Geobacterales</taxon>
        <taxon>Geobacteraceae</taxon>
        <taxon>Geobacter</taxon>
    </lineage>
</organism>
<feature type="region of interest" description="Disordered" evidence="1">
    <location>
        <begin position="1"/>
        <end position="25"/>
    </location>
</feature>
<gene>
    <name evidence="2" type="ORF">GHYDROH2_03920</name>
</gene>
<dbReference type="RefSeq" id="WP_214187237.1">
    <property type="nucleotide sequence ID" value="NZ_BSDS01000001.1"/>
</dbReference>
<name>A0A9W6FXU9_9BACT</name>
<evidence type="ECO:0000313" key="3">
    <source>
        <dbReference type="Proteomes" id="UP001144352"/>
    </source>
</evidence>
<proteinExistence type="predicted"/>
<accession>A0A9W6FXU9</accession>
<comment type="caution">
    <text evidence="2">The sequence shown here is derived from an EMBL/GenBank/DDBJ whole genome shotgun (WGS) entry which is preliminary data.</text>
</comment>
<evidence type="ECO:0000256" key="1">
    <source>
        <dbReference type="SAM" id="MobiDB-lite"/>
    </source>
</evidence>